<name>A0A5C4RWS3_9GAMM</name>
<evidence type="ECO:0000259" key="1">
    <source>
        <dbReference type="Pfam" id="PF01882"/>
    </source>
</evidence>
<dbReference type="RefSeq" id="WP_139447284.1">
    <property type="nucleotide sequence ID" value="NZ_SMDR01000001.1"/>
</dbReference>
<dbReference type="Pfam" id="PF01882">
    <property type="entry name" value="DUF58"/>
    <property type="match status" value="1"/>
</dbReference>
<accession>A0A5C4RWS3</accession>
<evidence type="ECO:0000313" key="3">
    <source>
        <dbReference type="Proteomes" id="UP000305760"/>
    </source>
</evidence>
<proteinExistence type="predicted"/>
<sequence length="298" mass="32533">MSGPDFIPAPVRARLKDLRLAGRRTAGGHGFGQHPSRSRGAGLEFAQYRAYEPGDELRQIDWKLYARSDRFFVREAERDSPLTAWVVVDCTASMAQGDAARPGWSRLEAARALAACVFELALRQGDRFGLAAVGGDGLRLVPPGAGPRQRDRCLLELQGLRAHGDWPAETALRPLWERIAAGHLVLVLSDDFDEGTVQLCERLAAARREVLNLQILTAEERDFPFRGGHRFRDAETGAETLSDGASAREGFLAAFAQARRALSARLAASGIRHTAHVLDEALDAPLRRLLAASPAERA</sequence>
<gene>
    <name evidence="2" type="ORF">E1B00_07800</name>
</gene>
<keyword evidence="3" id="KW-1185">Reference proteome</keyword>
<feature type="domain" description="DUF58" evidence="1">
    <location>
        <begin position="47"/>
        <end position="259"/>
    </location>
</feature>
<dbReference type="PANTHER" id="PTHR33608:SF7">
    <property type="entry name" value="DUF58 DOMAIN-CONTAINING PROTEIN"/>
    <property type="match status" value="1"/>
</dbReference>
<dbReference type="Proteomes" id="UP000305760">
    <property type="component" value="Unassembled WGS sequence"/>
</dbReference>
<comment type="caution">
    <text evidence="2">The sequence shown here is derived from an EMBL/GenBank/DDBJ whole genome shotgun (WGS) entry which is preliminary data.</text>
</comment>
<dbReference type="AlphaFoldDB" id="A0A5C4RWS3"/>
<dbReference type="PANTHER" id="PTHR33608">
    <property type="entry name" value="BLL2464 PROTEIN"/>
    <property type="match status" value="1"/>
</dbReference>
<dbReference type="InterPro" id="IPR036465">
    <property type="entry name" value="vWFA_dom_sf"/>
</dbReference>
<dbReference type="Gene3D" id="3.40.50.410">
    <property type="entry name" value="von Willebrand factor, type A domain"/>
    <property type="match status" value="1"/>
</dbReference>
<organism evidence="2 3">
    <name type="scientific">Arenimonas terrae</name>
    <dbReference type="NCBI Taxonomy" id="2546226"/>
    <lineage>
        <taxon>Bacteria</taxon>
        <taxon>Pseudomonadati</taxon>
        <taxon>Pseudomonadota</taxon>
        <taxon>Gammaproteobacteria</taxon>
        <taxon>Lysobacterales</taxon>
        <taxon>Lysobacteraceae</taxon>
        <taxon>Arenimonas</taxon>
    </lineage>
</organism>
<dbReference type="EMBL" id="SMDR01000001">
    <property type="protein sequence ID" value="TNJ35640.1"/>
    <property type="molecule type" value="Genomic_DNA"/>
</dbReference>
<dbReference type="OrthoDB" id="9812729at2"/>
<reference evidence="2 3" key="1">
    <citation type="submission" date="2019-03" db="EMBL/GenBank/DDBJ databases">
        <title>Arenimonas daejeonensis sp. nov., isolated from compost.</title>
        <authorList>
            <person name="Jeon C.O."/>
        </authorList>
    </citation>
    <scope>NUCLEOTIDE SEQUENCE [LARGE SCALE GENOMIC DNA]</scope>
    <source>
        <strain evidence="2 3">R29</strain>
    </source>
</reference>
<protein>
    <submittedName>
        <fullName evidence="2">DUF58 domain-containing protein</fullName>
    </submittedName>
</protein>
<dbReference type="SUPFAM" id="SSF53300">
    <property type="entry name" value="vWA-like"/>
    <property type="match status" value="1"/>
</dbReference>
<evidence type="ECO:0000313" key="2">
    <source>
        <dbReference type="EMBL" id="TNJ35640.1"/>
    </source>
</evidence>
<dbReference type="InterPro" id="IPR002881">
    <property type="entry name" value="DUF58"/>
</dbReference>